<keyword evidence="6" id="KW-0808">Transferase</keyword>
<feature type="domain" description="Response regulatory" evidence="18">
    <location>
        <begin position="627"/>
        <end position="745"/>
    </location>
</feature>
<evidence type="ECO:0000256" key="14">
    <source>
        <dbReference type="PROSITE-ProRule" id="PRU00110"/>
    </source>
</evidence>
<dbReference type="AlphaFoldDB" id="A0A1Y2K2H8"/>
<evidence type="ECO:0000256" key="10">
    <source>
        <dbReference type="ARBA" id="ARBA00022840"/>
    </source>
</evidence>
<evidence type="ECO:0000256" key="1">
    <source>
        <dbReference type="ARBA" id="ARBA00000085"/>
    </source>
</evidence>
<evidence type="ECO:0000256" key="4">
    <source>
        <dbReference type="ARBA" id="ARBA00022475"/>
    </source>
</evidence>
<comment type="caution">
    <text evidence="14">Lacks conserved residue(s) required for the propagation of feature annotation.</text>
</comment>
<dbReference type="PROSITE" id="PS50110">
    <property type="entry name" value="RESPONSE_REGULATORY"/>
    <property type="match status" value="1"/>
</dbReference>
<dbReference type="InterPro" id="IPR003594">
    <property type="entry name" value="HATPase_dom"/>
</dbReference>
<keyword evidence="5 15" id="KW-0597">Phosphoprotein</keyword>
<keyword evidence="10" id="KW-0067">ATP-binding</keyword>
<evidence type="ECO:0000256" key="3">
    <source>
        <dbReference type="ARBA" id="ARBA00012438"/>
    </source>
</evidence>
<evidence type="ECO:0000259" key="17">
    <source>
        <dbReference type="PROSITE" id="PS50109"/>
    </source>
</evidence>
<dbReference type="OrthoDB" id="9801651at2"/>
<dbReference type="SUPFAM" id="SSF47226">
    <property type="entry name" value="Histidine-containing phosphotransfer domain, HPT domain"/>
    <property type="match status" value="1"/>
</dbReference>
<keyword evidence="4" id="KW-1003">Cell membrane</keyword>
<keyword evidence="8" id="KW-0547">Nucleotide-binding</keyword>
<dbReference type="Pfam" id="PF00512">
    <property type="entry name" value="HisKA"/>
    <property type="match status" value="1"/>
</dbReference>
<feature type="modified residue" description="4-aspartylphosphate" evidence="15">
    <location>
        <position position="676"/>
    </location>
</feature>
<feature type="transmembrane region" description="Helical" evidence="16">
    <location>
        <begin position="287"/>
        <end position="307"/>
    </location>
</feature>
<protein>
    <recommendedName>
        <fullName evidence="3">histidine kinase</fullName>
        <ecNumber evidence="3">2.7.13.3</ecNumber>
    </recommendedName>
</protein>
<comment type="caution">
    <text evidence="20">The sequence shown here is derived from an EMBL/GenBank/DDBJ whole genome shotgun (WGS) entry which is preliminary data.</text>
</comment>
<dbReference type="SMART" id="SM00388">
    <property type="entry name" value="HisKA"/>
    <property type="match status" value="1"/>
</dbReference>
<dbReference type="Gene3D" id="3.30.565.10">
    <property type="entry name" value="Histidine kinase-like ATPase, C-terminal domain"/>
    <property type="match status" value="1"/>
</dbReference>
<dbReference type="SUPFAM" id="SSF52172">
    <property type="entry name" value="CheY-like"/>
    <property type="match status" value="1"/>
</dbReference>
<evidence type="ECO:0000256" key="11">
    <source>
        <dbReference type="ARBA" id="ARBA00022989"/>
    </source>
</evidence>
<evidence type="ECO:0000256" key="9">
    <source>
        <dbReference type="ARBA" id="ARBA00022777"/>
    </source>
</evidence>
<evidence type="ECO:0000256" key="7">
    <source>
        <dbReference type="ARBA" id="ARBA00022692"/>
    </source>
</evidence>
<dbReference type="Proteomes" id="UP000194003">
    <property type="component" value="Unassembled WGS sequence"/>
</dbReference>
<dbReference type="InterPro" id="IPR011006">
    <property type="entry name" value="CheY-like_superfamily"/>
</dbReference>
<dbReference type="Pfam" id="PF00072">
    <property type="entry name" value="Response_reg"/>
    <property type="match status" value="1"/>
</dbReference>
<dbReference type="GO" id="GO:0005524">
    <property type="term" value="F:ATP binding"/>
    <property type="evidence" value="ECO:0007669"/>
    <property type="project" value="UniProtKB-KW"/>
</dbReference>
<dbReference type="PANTHER" id="PTHR45339:SF1">
    <property type="entry name" value="HYBRID SIGNAL TRANSDUCTION HISTIDINE KINASE J"/>
    <property type="match status" value="1"/>
</dbReference>
<dbReference type="InterPro" id="IPR001789">
    <property type="entry name" value="Sig_transdc_resp-reg_receiver"/>
</dbReference>
<dbReference type="Gene3D" id="3.40.50.2300">
    <property type="match status" value="1"/>
</dbReference>
<proteinExistence type="predicted"/>
<dbReference type="SMART" id="SM00387">
    <property type="entry name" value="HATPase_c"/>
    <property type="match status" value="1"/>
</dbReference>
<dbReference type="InterPro" id="IPR008207">
    <property type="entry name" value="Sig_transdc_His_kin_Hpt_dom"/>
</dbReference>
<dbReference type="PRINTS" id="PR00344">
    <property type="entry name" value="BCTRLSENSOR"/>
</dbReference>
<dbReference type="Pfam" id="PF02518">
    <property type="entry name" value="HATPase_c"/>
    <property type="match status" value="1"/>
</dbReference>
<dbReference type="EMBL" id="LVJN01000020">
    <property type="protein sequence ID" value="OSM02213.1"/>
    <property type="molecule type" value="Genomic_DNA"/>
</dbReference>
<reference evidence="20 21" key="1">
    <citation type="journal article" date="2016" name="BMC Genomics">
        <title>Combined genomic and structural analyses of a cultured magnetotactic bacterium reveals its niche adaptation to a dynamic environment.</title>
        <authorList>
            <person name="Araujo A.C."/>
            <person name="Morillo V."/>
            <person name="Cypriano J."/>
            <person name="Teixeira L.C."/>
            <person name="Leao P."/>
            <person name="Lyra S."/>
            <person name="Almeida L.G."/>
            <person name="Bazylinski D.A."/>
            <person name="Vasconcellos A.T."/>
            <person name="Abreu F."/>
            <person name="Lins U."/>
        </authorList>
    </citation>
    <scope>NUCLEOTIDE SEQUENCE [LARGE SCALE GENOMIC DNA]</scope>
    <source>
        <strain evidence="20 21">IT-1</strain>
    </source>
</reference>
<keyword evidence="21" id="KW-1185">Reference proteome</keyword>
<dbReference type="EC" id="2.7.13.3" evidence="3"/>
<dbReference type="SUPFAM" id="SSF55874">
    <property type="entry name" value="ATPase domain of HSP90 chaperone/DNA topoisomerase II/histidine kinase"/>
    <property type="match status" value="1"/>
</dbReference>
<dbReference type="PROSITE" id="PS50894">
    <property type="entry name" value="HPT"/>
    <property type="match status" value="1"/>
</dbReference>
<evidence type="ECO:0000256" key="2">
    <source>
        <dbReference type="ARBA" id="ARBA00004651"/>
    </source>
</evidence>
<dbReference type="Gene3D" id="1.10.287.130">
    <property type="match status" value="1"/>
</dbReference>
<dbReference type="FunFam" id="3.30.565.10:FF:000010">
    <property type="entry name" value="Sensor histidine kinase RcsC"/>
    <property type="match status" value="1"/>
</dbReference>
<dbReference type="PANTHER" id="PTHR45339">
    <property type="entry name" value="HYBRID SIGNAL TRANSDUCTION HISTIDINE KINASE J"/>
    <property type="match status" value="1"/>
</dbReference>
<evidence type="ECO:0000256" key="8">
    <source>
        <dbReference type="ARBA" id="ARBA00022741"/>
    </source>
</evidence>
<dbReference type="GO" id="GO:0000155">
    <property type="term" value="F:phosphorelay sensor kinase activity"/>
    <property type="evidence" value="ECO:0007669"/>
    <property type="project" value="InterPro"/>
</dbReference>
<evidence type="ECO:0000256" key="16">
    <source>
        <dbReference type="SAM" id="Phobius"/>
    </source>
</evidence>
<evidence type="ECO:0000259" key="18">
    <source>
        <dbReference type="PROSITE" id="PS50110"/>
    </source>
</evidence>
<sequence length="893" mass="98134">MPRLLSGVALVIVIALIMSGLTLLSLKQIDERFNRFLSEEMDAVRSAGEMVRRTESVRAAVARLSLADHKEVVQSQSAHLADQLGMLRHLGATLRPQAHKDIYIERIFGLIDLLDGDARVMMAALTERAVLRERAELLGRQLNAQGVRFTQHAEGVEEAASLRVMALVSAGQAALQSGMGPGALKRNAARVERLLAELSVWIAAADAQAEPVRIATQLRALFAGEEAPYRVRARLQHAKNRVTGLMRRIDSRVMQVAELAHQFHLIAQRRWETGVREQQQLIADNEWAIRALSLAAILIVILLGGFLKQRLLGRFEQLYQIVVGQARGGGPPSTMAGQDEIAAMSRAFALFVDKRAQAEAKLSRAVERAQEANRAKSLFLATMSHEIRTPLNGMIGMVARLRARSLQAEERRMVEVIAGSSAALLEIISDVLDFSKIEARQMELEARPFEMRELLRSVRDLFRNRAEEKGIDLRLLIDDSTPRGLTGDPARLRQIISNLVSNAIKFTERGYVVVECSAQPVGADAATLTLCVRDTGIGIDPQRMEQLFQPFQQMDETITRRFGGSGLGLAICKGIAEQMGGGLTAQPLPEGGSLFSFRVTLPIWREADGAARQADREMVRSPKGGLNILLAEDDPINSEVGQGLLADAGHHVTLAANGAEAVAAARAQLFDLILMDLRMPDMDGLEATRRIRALGDPLNASVPVVALTADVLKQTVEQCRQAGMNEVLTKPIQIPRLNAVLTALDNTRMPLSADAPERRDEPDAEARIEAAAPGVLNLEYLRATLAPVNSEQRRELLEMFRVNSHVLLDSSAEACQRAHWEELSQQVQRLEGACRSMGLSLAAARAQDVQTLAARQMCGADYFHSLERAVTDGVLHLEQWLVDQERDEAEKSL</sequence>
<keyword evidence="13 16" id="KW-0472">Membrane</keyword>
<comment type="subcellular location">
    <subcellularLocation>
        <location evidence="2">Cell membrane</location>
        <topology evidence="2">Multi-pass membrane protein</topology>
    </subcellularLocation>
</comment>
<name>A0A1Y2K2H8_9PROT</name>
<feature type="domain" description="Histidine kinase" evidence="17">
    <location>
        <begin position="382"/>
        <end position="603"/>
    </location>
</feature>
<keyword evidence="7 16" id="KW-0812">Transmembrane</keyword>
<keyword evidence="9 20" id="KW-0418">Kinase</keyword>
<dbReference type="SMART" id="SM00448">
    <property type="entry name" value="REC"/>
    <property type="match status" value="1"/>
</dbReference>
<dbReference type="RefSeq" id="WP_158089574.1">
    <property type="nucleotide sequence ID" value="NZ_LVJN01000020.1"/>
</dbReference>
<dbReference type="InterPro" id="IPR003661">
    <property type="entry name" value="HisK_dim/P_dom"/>
</dbReference>
<dbReference type="STRING" id="1434232.MAIT1_02318"/>
<comment type="catalytic activity">
    <reaction evidence="1">
        <text>ATP + protein L-histidine = ADP + protein N-phospho-L-histidine.</text>
        <dbReference type="EC" id="2.7.13.3"/>
    </reaction>
</comment>
<dbReference type="SUPFAM" id="SSF47384">
    <property type="entry name" value="Homodimeric domain of signal transducing histidine kinase"/>
    <property type="match status" value="1"/>
</dbReference>
<evidence type="ECO:0000256" key="15">
    <source>
        <dbReference type="PROSITE-ProRule" id="PRU00169"/>
    </source>
</evidence>
<evidence type="ECO:0000313" key="21">
    <source>
        <dbReference type="Proteomes" id="UP000194003"/>
    </source>
</evidence>
<dbReference type="FunFam" id="1.10.287.130:FF:000004">
    <property type="entry name" value="Ethylene receptor 1"/>
    <property type="match status" value="1"/>
</dbReference>
<dbReference type="PROSITE" id="PS50109">
    <property type="entry name" value="HIS_KIN"/>
    <property type="match status" value="1"/>
</dbReference>
<keyword evidence="11 16" id="KW-1133">Transmembrane helix</keyword>
<dbReference type="InterPro" id="IPR004358">
    <property type="entry name" value="Sig_transdc_His_kin-like_C"/>
</dbReference>
<feature type="domain" description="HPt" evidence="19">
    <location>
        <begin position="789"/>
        <end position="880"/>
    </location>
</feature>
<gene>
    <name evidence="20" type="ORF">MAIT1_02318</name>
</gene>
<evidence type="ECO:0000259" key="19">
    <source>
        <dbReference type="PROSITE" id="PS50894"/>
    </source>
</evidence>
<dbReference type="CDD" id="cd00082">
    <property type="entry name" value="HisKA"/>
    <property type="match status" value="1"/>
</dbReference>
<evidence type="ECO:0000256" key="5">
    <source>
        <dbReference type="ARBA" id="ARBA00022553"/>
    </source>
</evidence>
<dbReference type="GO" id="GO:0005886">
    <property type="term" value="C:plasma membrane"/>
    <property type="evidence" value="ECO:0007669"/>
    <property type="project" value="UniProtKB-SubCell"/>
</dbReference>
<dbReference type="CDD" id="cd16922">
    <property type="entry name" value="HATPase_EvgS-ArcB-TorS-like"/>
    <property type="match status" value="1"/>
</dbReference>
<dbReference type="InterPro" id="IPR036641">
    <property type="entry name" value="HPT_dom_sf"/>
</dbReference>
<organism evidence="20 21">
    <name type="scientific">Magnetofaba australis IT-1</name>
    <dbReference type="NCBI Taxonomy" id="1434232"/>
    <lineage>
        <taxon>Bacteria</taxon>
        <taxon>Pseudomonadati</taxon>
        <taxon>Pseudomonadota</taxon>
        <taxon>Magnetococcia</taxon>
        <taxon>Magnetococcales</taxon>
        <taxon>Magnetococcaceae</taxon>
        <taxon>Magnetofaba</taxon>
    </lineage>
</organism>
<evidence type="ECO:0000313" key="20">
    <source>
        <dbReference type="EMBL" id="OSM02213.1"/>
    </source>
</evidence>
<evidence type="ECO:0000256" key="13">
    <source>
        <dbReference type="ARBA" id="ARBA00023136"/>
    </source>
</evidence>
<keyword evidence="12" id="KW-0902">Two-component regulatory system</keyword>
<dbReference type="Gene3D" id="1.20.120.160">
    <property type="entry name" value="HPT domain"/>
    <property type="match status" value="1"/>
</dbReference>
<dbReference type="InterPro" id="IPR036890">
    <property type="entry name" value="HATPase_C_sf"/>
</dbReference>
<dbReference type="InterPro" id="IPR036097">
    <property type="entry name" value="HisK_dim/P_sf"/>
</dbReference>
<dbReference type="CDD" id="cd17546">
    <property type="entry name" value="REC_hyHK_CKI1_RcsC-like"/>
    <property type="match status" value="1"/>
</dbReference>
<evidence type="ECO:0000256" key="12">
    <source>
        <dbReference type="ARBA" id="ARBA00023012"/>
    </source>
</evidence>
<dbReference type="InterPro" id="IPR005467">
    <property type="entry name" value="His_kinase_dom"/>
</dbReference>
<accession>A0A1Y2K2H8</accession>
<evidence type="ECO:0000256" key="6">
    <source>
        <dbReference type="ARBA" id="ARBA00022679"/>
    </source>
</evidence>